<name>A0ABP3JFA8_9BACI</name>
<dbReference type="Gene3D" id="1.10.472.50">
    <property type="entry name" value="HD-domain/PDEase-like"/>
    <property type="match status" value="1"/>
</dbReference>
<sequence>MDRDFIINITKQFVKEKLEREGTGHDWWHISRVVEMTRRIARIECADLFVCTMAALLHDLADEKVVMDEAKGLSEIQDWLSEQPVTEHEQQQILTIIQTISYKHGQQSLATKEAKVVQDADRLDAIGAIGIARCFAFAGSKGNLIHNPEEEAELNMTQERYRSKQGTAINHFYEKLLNLKSLMNTSEGYRIAQQRHQFMNQFLEQFYGEWEGKN</sequence>
<proteinExistence type="predicted"/>
<organism evidence="2 3">
    <name type="scientific">Alkalibacillus silvisoli</name>
    <dbReference type="NCBI Taxonomy" id="392823"/>
    <lineage>
        <taxon>Bacteria</taxon>
        <taxon>Bacillati</taxon>
        <taxon>Bacillota</taxon>
        <taxon>Bacilli</taxon>
        <taxon>Bacillales</taxon>
        <taxon>Bacillaceae</taxon>
        <taxon>Alkalibacillus</taxon>
    </lineage>
</organism>
<dbReference type="CDD" id="cd00077">
    <property type="entry name" value="HDc"/>
    <property type="match status" value="1"/>
</dbReference>
<accession>A0ABP3JFA8</accession>
<dbReference type="PROSITE" id="PS51831">
    <property type="entry name" value="HD"/>
    <property type="match status" value="1"/>
</dbReference>
<dbReference type="SMART" id="SM00471">
    <property type="entry name" value="HDc"/>
    <property type="match status" value="1"/>
</dbReference>
<comment type="caution">
    <text evidence="2">The sequence shown here is derived from an EMBL/GenBank/DDBJ whole genome shotgun (WGS) entry which is preliminary data.</text>
</comment>
<dbReference type="InterPro" id="IPR003607">
    <property type="entry name" value="HD/PDEase_dom"/>
</dbReference>
<evidence type="ECO:0000313" key="3">
    <source>
        <dbReference type="Proteomes" id="UP001500740"/>
    </source>
</evidence>
<evidence type="ECO:0000313" key="2">
    <source>
        <dbReference type="EMBL" id="GAA0451773.1"/>
    </source>
</evidence>
<dbReference type="SUPFAM" id="SSF109604">
    <property type="entry name" value="HD-domain/PDEase-like"/>
    <property type="match status" value="1"/>
</dbReference>
<evidence type="ECO:0000259" key="1">
    <source>
        <dbReference type="PROSITE" id="PS51831"/>
    </source>
</evidence>
<dbReference type="Pfam" id="PF01966">
    <property type="entry name" value="HD"/>
    <property type="match status" value="1"/>
</dbReference>
<protein>
    <submittedName>
        <fullName evidence="2">HD domain-containing protein</fullName>
    </submittedName>
</protein>
<dbReference type="PANTHER" id="PTHR33594">
    <property type="entry name" value="SUPERFAMILY HYDROLASE, PUTATIVE (AFU_ORTHOLOGUE AFUA_1G03035)-RELATED"/>
    <property type="match status" value="1"/>
</dbReference>
<feature type="domain" description="HD" evidence="1">
    <location>
        <begin position="26"/>
        <end position="126"/>
    </location>
</feature>
<dbReference type="RefSeq" id="WP_343781301.1">
    <property type="nucleotide sequence ID" value="NZ_BAAACZ010000003.1"/>
</dbReference>
<keyword evidence="3" id="KW-1185">Reference proteome</keyword>
<dbReference type="InterPro" id="IPR006674">
    <property type="entry name" value="HD_domain"/>
</dbReference>
<reference evidence="3" key="1">
    <citation type="journal article" date="2019" name="Int. J. Syst. Evol. Microbiol.">
        <title>The Global Catalogue of Microorganisms (GCM) 10K type strain sequencing project: providing services to taxonomists for standard genome sequencing and annotation.</title>
        <authorList>
            <consortium name="The Broad Institute Genomics Platform"/>
            <consortium name="The Broad Institute Genome Sequencing Center for Infectious Disease"/>
            <person name="Wu L."/>
            <person name="Ma J."/>
        </authorList>
    </citation>
    <scope>NUCLEOTIDE SEQUENCE [LARGE SCALE GENOMIC DNA]</scope>
    <source>
        <strain evidence="3">JCM 14193</strain>
    </source>
</reference>
<gene>
    <name evidence="2" type="ORF">GCM10008935_02920</name>
</gene>
<dbReference type="PANTHER" id="PTHR33594:SF1">
    <property type="entry name" value="HD_PDEASE DOMAIN-CONTAINING PROTEIN"/>
    <property type="match status" value="1"/>
</dbReference>
<dbReference type="Gene3D" id="1.20.58.1910">
    <property type="match status" value="1"/>
</dbReference>
<dbReference type="Proteomes" id="UP001500740">
    <property type="component" value="Unassembled WGS sequence"/>
</dbReference>
<dbReference type="EMBL" id="BAAACZ010000003">
    <property type="protein sequence ID" value="GAA0451773.1"/>
    <property type="molecule type" value="Genomic_DNA"/>
</dbReference>